<feature type="region of interest" description="Disordered" evidence="1">
    <location>
        <begin position="1"/>
        <end position="23"/>
    </location>
</feature>
<evidence type="ECO:0000259" key="2">
    <source>
        <dbReference type="Pfam" id="PF10615"/>
    </source>
</evidence>
<dbReference type="SUPFAM" id="SSF50475">
    <property type="entry name" value="FMN-binding split barrel"/>
    <property type="match status" value="1"/>
</dbReference>
<evidence type="ECO:0000256" key="1">
    <source>
        <dbReference type="SAM" id="MobiDB-lite"/>
    </source>
</evidence>
<dbReference type="InterPro" id="IPR019595">
    <property type="entry name" value="DUF2470"/>
</dbReference>
<protein>
    <submittedName>
        <fullName evidence="3">DUF2470 domain-containing protein</fullName>
    </submittedName>
</protein>
<evidence type="ECO:0000313" key="4">
    <source>
        <dbReference type="Proteomes" id="UP001527866"/>
    </source>
</evidence>
<feature type="domain" description="DUF2470" evidence="2">
    <location>
        <begin position="30"/>
        <end position="102"/>
    </location>
</feature>
<dbReference type="EMBL" id="JAQFWQ010000160">
    <property type="protein sequence ID" value="MDA2815007.1"/>
    <property type="molecule type" value="Genomic_DNA"/>
</dbReference>
<keyword evidence="4" id="KW-1185">Reference proteome</keyword>
<proteinExistence type="predicted"/>
<evidence type="ECO:0000313" key="3">
    <source>
        <dbReference type="EMBL" id="MDA2815007.1"/>
    </source>
</evidence>
<name>A0ABT4UF79_9ACTN</name>
<dbReference type="Gene3D" id="3.20.180.10">
    <property type="entry name" value="PNP-oxidase-like"/>
    <property type="match status" value="1"/>
</dbReference>
<organism evidence="3 4">
    <name type="scientific">Nocardiopsis endophytica</name>
    <dbReference type="NCBI Taxonomy" id="3018445"/>
    <lineage>
        <taxon>Bacteria</taxon>
        <taxon>Bacillati</taxon>
        <taxon>Actinomycetota</taxon>
        <taxon>Actinomycetes</taxon>
        <taxon>Streptosporangiales</taxon>
        <taxon>Nocardiopsidaceae</taxon>
        <taxon>Nocardiopsis</taxon>
    </lineage>
</organism>
<accession>A0ABT4UF79</accession>
<dbReference type="Pfam" id="PF10615">
    <property type="entry name" value="DUF2470"/>
    <property type="match status" value="1"/>
</dbReference>
<sequence>MPGPPIPGRTTVPSEGSPDSPFAPEVVRAVTAHMNDDHAEDTLLICRALGGVPEASAARMTGLDDVAGEYTAEVGGEEVAVRIPWSRRLTERAEIRREVVRMYKEACERLGVEPHAEH</sequence>
<dbReference type="InterPro" id="IPR037119">
    <property type="entry name" value="Haem_oxidase_HugZ-like_sf"/>
</dbReference>
<dbReference type="Proteomes" id="UP001527866">
    <property type="component" value="Unassembled WGS sequence"/>
</dbReference>
<gene>
    <name evidence="3" type="ORF">O4J56_30460</name>
</gene>
<comment type="caution">
    <text evidence="3">The sequence shown here is derived from an EMBL/GenBank/DDBJ whole genome shotgun (WGS) entry which is preliminary data.</text>
</comment>
<reference evidence="3 4" key="1">
    <citation type="submission" date="2023-01" db="EMBL/GenBank/DDBJ databases">
        <title>Draft genome sequence of Nocardiopsis sp. RSe5-2 isolated from halophytes.</title>
        <authorList>
            <person name="Duangmal K."/>
            <person name="Chantavorakit T."/>
        </authorList>
    </citation>
    <scope>NUCLEOTIDE SEQUENCE [LARGE SCALE GENOMIC DNA]</scope>
    <source>
        <strain evidence="3 4">RSe5-2</strain>
    </source>
</reference>